<keyword evidence="8" id="KW-0963">Cytoplasm</keyword>
<comment type="similarity">
    <text evidence="8">Belongs to the P-Pant transferase superfamily. AcpS family.</text>
</comment>
<comment type="subcellular location">
    <subcellularLocation>
        <location evidence="8">Cytoplasm</location>
    </subcellularLocation>
</comment>
<comment type="caution">
    <text evidence="10">The sequence shown here is derived from an EMBL/GenBank/DDBJ whole genome shotgun (WGS) entry which is preliminary data.</text>
</comment>
<proteinExistence type="inferred from homology"/>
<feature type="binding site" evidence="8">
    <location>
        <position position="59"/>
    </location>
    <ligand>
        <name>Mg(2+)</name>
        <dbReference type="ChEBI" id="CHEBI:18420"/>
    </ligand>
</feature>
<gene>
    <name evidence="8" type="primary">acpS</name>
    <name evidence="10" type="ORF">KC820_10850</name>
</gene>
<dbReference type="Proteomes" id="UP000675431">
    <property type="component" value="Unassembled WGS sequence"/>
</dbReference>
<dbReference type="InterPro" id="IPR002582">
    <property type="entry name" value="ACPS"/>
</dbReference>
<evidence type="ECO:0000256" key="3">
    <source>
        <dbReference type="ARBA" id="ARBA00022723"/>
    </source>
</evidence>
<dbReference type="AlphaFoldDB" id="A0A941CWT9"/>
<evidence type="ECO:0000256" key="1">
    <source>
        <dbReference type="ARBA" id="ARBA00022516"/>
    </source>
</evidence>
<feature type="binding site" evidence="8">
    <location>
        <position position="8"/>
    </location>
    <ligand>
        <name>Mg(2+)</name>
        <dbReference type="ChEBI" id="CHEBI:18420"/>
    </ligand>
</feature>
<accession>A0A941CWT9</accession>
<evidence type="ECO:0000256" key="5">
    <source>
        <dbReference type="ARBA" id="ARBA00022842"/>
    </source>
</evidence>
<dbReference type="NCBIfam" id="TIGR00516">
    <property type="entry name" value="acpS"/>
    <property type="match status" value="1"/>
</dbReference>
<dbReference type="RefSeq" id="WP_212371010.1">
    <property type="nucleotide sequence ID" value="NZ_JAGSIE010000034.1"/>
</dbReference>
<reference evidence="10 11" key="1">
    <citation type="submission" date="2021-04" db="EMBL/GenBank/DDBJ databases">
        <title>Allobacillus sp. nov. SKP8-2 isolated from shrimp paste.</title>
        <authorList>
            <person name="Tanasupawat S."/>
            <person name="Yiamsombat S."/>
            <person name="Kanchanasin P."/>
            <person name="Kuncharoen N."/>
        </authorList>
    </citation>
    <scope>NUCLEOTIDE SEQUENCE [LARGE SCALE GENOMIC DNA]</scope>
    <source>
        <strain evidence="10 11">SKP8-2</strain>
    </source>
</reference>
<dbReference type="GO" id="GO:0005737">
    <property type="term" value="C:cytoplasm"/>
    <property type="evidence" value="ECO:0007669"/>
    <property type="project" value="UniProtKB-SubCell"/>
</dbReference>
<comment type="cofactor">
    <cofactor evidence="8">
        <name>Mg(2+)</name>
        <dbReference type="ChEBI" id="CHEBI:18420"/>
    </cofactor>
</comment>
<organism evidence="10 11">
    <name type="scientific">Allobacillus saliphilus</name>
    <dbReference type="NCBI Taxonomy" id="2912308"/>
    <lineage>
        <taxon>Bacteria</taxon>
        <taxon>Bacillati</taxon>
        <taxon>Bacillota</taxon>
        <taxon>Bacilli</taxon>
        <taxon>Bacillales</taxon>
        <taxon>Bacillaceae</taxon>
        <taxon>Allobacillus</taxon>
    </lineage>
</organism>
<dbReference type="NCBIfam" id="TIGR00556">
    <property type="entry name" value="pantethn_trn"/>
    <property type="match status" value="1"/>
</dbReference>
<dbReference type="GO" id="GO:0000287">
    <property type="term" value="F:magnesium ion binding"/>
    <property type="evidence" value="ECO:0007669"/>
    <property type="project" value="UniProtKB-UniRule"/>
</dbReference>
<evidence type="ECO:0000256" key="7">
    <source>
        <dbReference type="ARBA" id="ARBA00023160"/>
    </source>
</evidence>
<evidence type="ECO:0000313" key="11">
    <source>
        <dbReference type="Proteomes" id="UP000675431"/>
    </source>
</evidence>
<evidence type="ECO:0000256" key="6">
    <source>
        <dbReference type="ARBA" id="ARBA00023098"/>
    </source>
</evidence>
<protein>
    <recommendedName>
        <fullName evidence="8">Holo-[acyl-carrier-protein] synthase</fullName>
        <shortName evidence="8">Holo-ACP synthase</shortName>
        <ecNumber evidence="8">2.7.8.7</ecNumber>
    </recommendedName>
    <alternativeName>
        <fullName evidence="8">4'-phosphopantetheinyl transferase AcpS</fullName>
    </alternativeName>
</protein>
<feature type="domain" description="4'-phosphopantetheinyl transferase" evidence="9">
    <location>
        <begin position="4"/>
        <end position="113"/>
    </location>
</feature>
<evidence type="ECO:0000256" key="2">
    <source>
        <dbReference type="ARBA" id="ARBA00022679"/>
    </source>
</evidence>
<comment type="catalytic activity">
    <reaction evidence="8">
        <text>apo-[ACP] + CoA = holo-[ACP] + adenosine 3',5'-bisphosphate + H(+)</text>
        <dbReference type="Rhea" id="RHEA:12068"/>
        <dbReference type="Rhea" id="RHEA-COMP:9685"/>
        <dbReference type="Rhea" id="RHEA-COMP:9690"/>
        <dbReference type="ChEBI" id="CHEBI:15378"/>
        <dbReference type="ChEBI" id="CHEBI:29999"/>
        <dbReference type="ChEBI" id="CHEBI:57287"/>
        <dbReference type="ChEBI" id="CHEBI:58343"/>
        <dbReference type="ChEBI" id="CHEBI:64479"/>
        <dbReference type="EC" id="2.7.8.7"/>
    </reaction>
</comment>
<comment type="function">
    <text evidence="8">Transfers the 4'-phosphopantetheine moiety from coenzyme A to a Ser of acyl-carrier-protein.</text>
</comment>
<keyword evidence="7 8" id="KW-0275">Fatty acid biosynthesis</keyword>
<dbReference type="EMBL" id="JAGSIE010000034">
    <property type="protein sequence ID" value="MBR7554639.1"/>
    <property type="molecule type" value="Genomic_DNA"/>
</dbReference>
<evidence type="ECO:0000256" key="4">
    <source>
        <dbReference type="ARBA" id="ARBA00022832"/>
    </source>
</evidence>
<dbReference type="EC" id="2.7.8.7" evidence="8"/>
<keyword evidence="5 8" id="KW-0460">Magnesium</keyword>
<keyword evidence="11" id="KW-1185">Reference proteome</keyword>
<evidence type="ECO:0000259" key="9">
    <source>
        <dbReference type="Pfam" id="PF01648"/>
    </source>
</evidence>
<keyword evidence="1 8" id="KW-0444">Lipid biosynthesis</keyword>
<sequence length="122" mass="13814">MIRGIGIDIIELKRIEKIIQRKPRFLKRILSEAEMTLYNQLPSFQRKIEFLAGRFAAKEAYSKAEGTGIGAHHSFQSIEILRGTSGQPLIYKQGKLKENVHVSISHSEAYAIAQVIIEHSPQ</sequence>
<keyword evidence="6 8" id="KW-0443">Lipid metabolism</keyword>
<dbReference type="HAMAP" id="MF_00101">
    <property type="entry name" value="AcpS"/>
    <property type="match status" value="1"/>
</dbReference>
<evidence type="ECO:0000313" key="10">
    <source>
        <dbReference type="EMBL" id="MBR7554639.1"/>
    </source>
</evidence>
<dbReference type="GO" id="GO:0008897">
    <property type="term" value="F:holo-[acyl-carrier-protein] synthase activity"/>
    <property type="evidence" value="ECO:0007669"/>
    <property type="project" value="UniProtKB-UniRule"/>
</dbReference>
<dbReference type="Pfam" id="PF01648">
    <property type="entry name" value="ACPS"/>
    <property type="match status" value="1"/>
</dbReference>
<dbReference type="InterPro" id="IPR037143">
    <property type="entry name" value="4-PPantetheinyl_Trfase_dom_sf"/>
</dbReference>
<keyword evidence="4 8" id="KW-0276">Fatty acid metabolism</keyword>
<dbReference type="InterPro" id="IPR008278">
    <property type="entry name" value="4-PPantetheinyl_Trfase_dom"/>
</dbReference>
<dbReference type="InterPro" id="IPR004568">
    <property type="entry name" value="Ppantetheine-prot_Trfase_dom"/>
</dbReference>
<keyword evidence="3 8" id="KW-0479">Metal-binding</keyword>
<name>A0A941CWT9_9BACI</name>
<dbReference type="Gene3D" id="3.90.470.20">
    <property type="entry name" value="4'-phosphopantetheinyl transferase domain"/>
    <property type="match status" value="1"/>
</dbReference>
<evidence type="ECO:0000256" key="8">
    <source>
        <dbReference type="HAMAP-Rule" id="MF_00101"/>
    </source>
</evidence>
<dbReference type="GO" id="GO:0006633">
    <property type="term" value="P:fatty acid biosynthetic process"/>
    <property type="evidence" value="ECO:0007669"/>
    <property type="project" value="UniProtKB-UniRule"/>
</dbReference>
<keyword evidence="2 8" id="KW-0808">Transferase</keyword>
<dbReference type="SUPFAM" id="SSF56214">
    <property type="entry name" value="4'-phosphopantetheinyl transferase"/>
    <property type="match status" value="1"/>
</dbReference>